<sequence>MLRVKSFDRVKRFDLVLSIAEQLRPPLCLPPPSDLVSSWPDLHLKCHPLNALTNKRHVINV</sequence>
<name>A0A0A0LA50_CUCSA</name>
<accession>A0A0A0LA50</accession>
<keyword evidence="2" id="KW-1185">Reference proteome</keyword>
<reference evidence="1 2" key="2">
    <citation type="journal article" date="2009" name="PLoS ONE">
        <title>An integrated genetic and cytogenetic map of the cucumber genome.</title>
        <authorList>
            <person name="Ren Y."/>
            <person name="Zhang Z."/>
            <person name="Liu J."/>
            <person name="Staub J.E."/>
            <person name="Han Y."/>
            <person name="Cheng Z."/>
            <person name="Li X."/>
            <person name="Lu J."/>
            <person name="Miao H."/>
            <person name="Kang H."/>
            <person name="Xie B."/>
            <person name="Gu X."/>
            <person name="Wang X."/>
            <person name="Du Y."/>
            <person name="Jin W."/>
            <person name="Huang S."/>
        </authorList>
    </citation>
    <scope>NUCLEOTIDE SEQUENCE [LARGE SCALE GENOMIC DNA]</scope>
    <source>
        <strain evidence="2">cv. 9930</strain>
    </source>
</reference>
<dbReference type="Gramene" id="KGN57849">
    <property type="protein sequence ID" value="KGN57849"/>
    <property type="gene ID" value="Csa_3G353940"/>
</dbReference>
<reference evidence="1 2" key="4">
    <citation type="journal article" date="2011" name="BMC Genomics">
        <title>RNA-Seq improves annotation of protein-coding genes in the cucumber genome.</title>
        <authorList>
            <person name="Li Z."/>
            <person name="Zhang Z."/>
            <person name="Yan P."/>
            <person name="Huang S."/>
            <person name="Fei Z."/>
            <person name="Lin K."/>
        </authorList>
    </citation>
    <scope>NUCLEOTIDE SEQUENCE [LARGE SCALE GENOMIC DNA]</scope>
    <source>
        <strain evidence="2">cv. 9930</strain>
    </source>
</reference>
<dbReference type="EMBL" id="CM002924">
    <property type="protein sequence ID" value="KGN57849.1"/>
    <property type="molecule type" value="Genomic_DNA"/>
</dbReference>
<reference evidence="1 2" key="3">
    <citation type="journal article" date="2010" name="BMC Genomics">
        <title>Transcriptome sequencing and comparative analysis of cucumber flowers with different sex types.</title>
        <authorList>
            <person name="Guo S."/>
            <person name="Zheng Y."/>
            <person name="Joung J.G."/>
            <person name="Liu S."/>
            <person name="Zhang Z."/>
            <person name="Crasta O.R."/>
            <person name="Sobral B.W."/>
            <person name="Xu Y."/>
            <person name="Huang S."/>
            <person name="Fei Z."/>
        </authorList>
    </citation>
    <scope>NUCLEOTIDE SEQUENCE [LARGE SCALE GENOMIC DNA]</scope>
    <source>
        <strain evidence="2">cv. 9930</strain>
    </source>
</reference>
<gene>
    <name evidence="1" type="ORF">Csa_3G353940</name>
</gene>
<reference evidence="1 2" key="1">
    <citation type="journal article" date="2009" name="Nat. Genet.">
        <title>The genome of the cucumber, Cucumis sativus L.</title>
        <authorList>
            <person name="Huang S."/>
            <person name="Li R."/>
            <person name="Zhang Z."/>
            <person name="Li L."/>
            <person name="Gu X."/>
            <person name="Fan W."/>
            <person name="Lucas W.J."/>
            <person name="Wang X."/>
            <person name="Xie B."/>
            <person name="Ni P."/>
            <person name="Ren Y."/>
            <person name="Zhu H."/>
            <person name="Li J."/>
            <person name="Lin K."/>
            <person name="Jin W."/>
            <person name="Fei Z."/>
            <person name="Li G."/>
            <person name="Staub J."/>
            <person name="Kilian A."/>
            <person name="van der Vossen E.A."/>
            <person name="Wu Y."/>
            <person name="Guo J."/>
            <person name="He J."/>
            <person name="Jia Z."/>
            <person name="Ren Y."/>
            <person name="Tian G."/>
            <person name="Lu Y."/>
            <person name="Ruan J."/>
            <person name="Qian W."/>
            <person name="Wang M."/>
            <person name="Huang Q."/>
            <person name="Li B."/>
            <person name="Xuan Z."/>
            <person name="Cao J."/>
            <person name="Asan"/>
            <person name="Wu Z."/>
            <person name="Zhang J."/>
            <person name="Cai Q."/>
            <person name="Bai Y."/>
            <person name="Zhao B."/>
            <person name="Han Y."/>
            <person name="Li Y."/>
            <person name="Li X."/>
            <person name="Wang S."/>
            <person name="Shi Q."/>
            <person name="Liu S."/>
            <person name="Cho W.K."/>
            <person name="Kim J.Y."/>
            <person name="Xu Y."/>
            <person name="Heller-Uszynska K."/>
            <person name="Miao H."/>
            <person name="Cheng Z."/>
            <person name="Zhang S."/>
            <person name="Wu J."/>
            <person name="Yang Y."/>
            <person name="Kang H."/>
            <person name="Li M."/>
            <person name="Liang H."/>
            <person name="Ren X."/>
            <person name="Shi Z."/>
            <person name="Wen M."/>
            <person name="Jian M."/>
            <person name="Yang H."/>
            <person name="Zhang G."/>
            <person name="Yang Z."/>
            <person name="Chen R."/>
            <person name="Liu S."/>
            <person name="Li J."/>
            <person name="Ma L."/>
            <person name="Liu H."/>
            <person name="Zhou Y."/>
            <person name="Zhao J."/>
            <person name="Fang X."/>
            <person name="Li G."/>
            <person name="Fang L."/>
            <person name="Li Y."/>
            <person name="Liu D."/>
            <person name="Zheng H."/>
            <person name="Zhang Y."/>
            <person name="Qin N."/>
            <person name="Li Z."/>
            <person name="Yang G."/>
            <person name="Yang S."/>
            <person name="Bolund L."/>
            <person name="Kristiansen K."/>
            <person name="Zheng H."/>
            <person name="Li S."/>
            <person name="Zhang X."/>
            <person name="Yang H."/>
            <person name="Wang J."/>
            <person name="Sun R."/>
            <person name="Zhang B."/>
            <person name="Jiang S."/>
            <person name="Wang J."/>
            <person name="Du Y."/>
            <person name="Li S."/>
        </authorList>
    </citation>
    <scope>NUCLEOTIDE SEQUENCE [LARGE SCALE GENOMIC DNA]</scope>
    <source>
        <strain evidence="2">cv. 9930</strain>
    </source>
</reference>
<organism evidence="1 2">
    <name type="scientific">Cucumis sativus</name>
    <name type="common">Cucumber</name>
    <dbReference type="NCBI Taxonomy" id="3659"/>
    <lineage>
        <taxon>Eukaryota</taxon>
        <taxon>Viridiplantae</taxon>
        <taxon>Streptophyta</taxon>
        <taxon>Embryophyta</taxon>
        <taxon>Tracheophyta</taxon>
        <taxon>Spermatophyta</taxon>
        <taxon>Magnoliopsida</taxon>
        <taxon>eudicotyledons</taxon>
        <taxon>Gunneridae</taxon>
        <taxon>Pentapetalae</taxon>
        <taxon>rosids</taxon>
        <taxon>fabids</taxon>
        <taxon>Cucurbitales</taxon>
        <taxon>Cucurbitaceae</taxon>
        <taxon>Benincaseae</taxon>
        <taxon>Cucumis</taxon>
    </lineage>
</organism>
<dbReference type="Proteomes" id="UP000029981">
    <property type="component" value="Chromosome 3"/>
</dbReference>
<evidence type="ECO:0000313" key="2">
    <source>
        <dbReference type="Proteomes" id="UP000029981"/>
    </source>
</evidence>
<evidence type="ECO:0000313" key="1">
    <source>
        <dbReference type="EMBL" id="KGN57849.1"/>
    </source>
</evidence>
<protein>
    <submittedName>
        <fullName evidence="1">Uncharacterized protein</fullName>
    </submittedName>
</protein>
<proteinExistence type="predicted"/>
<dbReference type="AlphaFoldDB" id="A0A0A0LA50"/>